<proteinExistence type="predicted"/>
<dbReference type="EMBL" id="KR029578">
    <property type="protein sequence ID" value="AKH46065.1"/>
    <property type="molecule type" value="Genomic_DNA"/>
</dbReference>
<protein>
    <submittedName>
        <fullName evidence="2">Uncharacterized protein</fullName>
    </submittedName>
</protein>
<evidence type="ECO:0000256" key="1">
    <source>
        <dbReference type="SAM" id="Phobius"/>
    </source>
</evidence>
<evidence type="ECO:0000313" key="2">
    <source>
        <dbReference type="EMBL" id="AKH46065.1"/>
    </source>
</evidence>
<name>A0A0F7L2I3_9VIRU</name>
<reference evidence="2" key="1">
    <citation type="journal article" date="2015" name="Front. Microbiol.">
        <title>Combining genomic sequencing methods to explore viral diversity and reveal potential virus-host interactions.</title>
        <authorList>
            <person name="Chow C.E."/>
            <person name="Winget D.M."/>
            <person name="White R.A.III."/>
            <person name="Hallam S.J."/>
            <person name="Suttle C.A."/>
        </authorList>
    </citation>
    <scope>NUCLEOTIDE SEQUENCE</scope>
    <source>
        <strain evidence="2">Anoxic3_3</strain>
    </source>
</reference>
<keyword evidence="1" id="KW-0812">Transmembrane</keyword>
<organism evidence="2">
    <name type="scientific">uncultured marine virus</name>
    <dbReference type="NCBI Taxonomy" id="186617"/>
    <lineage>
        <taxon>Viruses</taxon>
        <taxon>environmental samples</taxon>
    </lineage>
</organism>
<reference evidence="2" key="2">
    <citation type="submission" date="2015-03" db="EMBL/GenBank/DDBJ databases">
        <authorList>
            <person name="Chow C.-E.T."/>
            <person name="Winget D.M."/>
            <person name="White R.A.III."/>
            <person name="Hallam S.J."/>
            <person name="Suttle C.A."/>
        </authorList>
    </citation>
    <scope>NUCLEOTIDE SEQUENCE</scope>
    <source>
        <strain evidence="2">Anoxic3_3</strain>
    </source>
</reference>
<sequence length="71" mass="8183">MTYQCQQYLLLQIALCLSFLEYVVFVLSLIIIPFLLPLFLLIPLILALSNPIHLFLIKKSNILLSFLATIF</sequence>
<feature type="transmembrane region" description="Helical" evidence="1">
    <location>
        <begin position="38"/>
        <end position="57"/>
    </location>
</feature>
<accession>A0A0F7L2I3</accession>
<keyword evidence="1" id="KW-1133">Transmembrane helix</keyword>
<feature type="transmembrane region" description="Helical" evidence="1">
    <location>
        <begin position="9"/>
        <end position="32"/>
    </location>
</feature>
<keyword evidence="1" id="KW-0472">Membrane</keyword>